<evidence type="ECO:0000259" key="7">
    <source>
        <dbReference type="Pfam" id="PF00892"/>
    </source>
</evidence>
<comment type="caution">
    <text evidence="8">The sequence shown here is derived from an EMBL/GenBank/DDBJ whole genome shotgun (WGS) entry which is preliminary data.</text>
</comment>
<feature type="domain" description="EamA" evidence="7">
    <location>
        <begin position="157"/>
        <end position="292"/>
    </location>
</feature>
<dbReference type="InterPro" id="IPR050638">
    <property type="entry name" value="AA-Vitamin_Transporters"/>
</dbReference>
<feature type="transmembrane region" description="Helical" evidence="6">
    <location>
        <begin position="156"/>
        <end position="177"/>
    </location>
</feature>
<feature type="transmembrane region" description="Helical" evidence="6">
    <location>
        <begin position="189"/>
        <end position="213"/>
    </location>
</feature>
<keyword evidence="3 6" id="KW-0812">Transmembrane</keyword>
<reference evidence="8 9" key="1">
    <citation type="journal article" date="2015" name="Nature">
        <title>rRNA introns, odd ribosomes, and small enigmatic genomes across a large radiation of phyla.</title>
        <authorList>
            <person name="Brown C.T."/>
            <person name="Hug L.A."/>
            <person name="Thomas B.C."/>
            <person name="Sharon I."/>
            <person name="Castelle C.J."/>
            <person name="Singh A."/>
            <person name="Wilkins M.J."/>
            <person name="Williams K.H."/>
            <person name="Banfield J.F."/>
        </authorList>
    </citation>
    <scope>NUCLEOTIDE SEQUENCE [LARGE SCALE GENOMIC DNA]</scope>
</reference>
<dbReference type="AlphaFoldDB" id="A0A0G1U3V1"/>
<proteinExistence type="inferred from homology"/>
<organism evidence="8 9">
    <name type="scientific">Candidatus Beckwithbacteria bacterium GW2011_GWB1_47_15</name>
    <dbReference type="NCBI Taxonomy" id="1618371"/>
    <lineage>
        <taxon>Bacteria</taxon>
        <taxon>Candidatus Beckwithiibacteriota</taxon>
    </lineage>
</organism>
<dbReference type="InterPro" id="IPR000620">
    <property type="entry name" value="EamA_dom"/>
</dbReference>
<dbReference type="PANTHER" id="PTHR32322:SF2">
    <property type="entry name" value="EAMA DOMAIN-CONTAINING PROTEIN"/>
    <property type="match status" value="1"/>
</dbReference>
<dbReference type="SUPFAM" id="SSF103481">
    <property type="entry name" value="Multidrug resistance efflux transporter EmrE"/>
    <property type="match status" value="2"/>
</dbReference>
<dbReference type="GO" id="GO:0016020">
    <property type="term" value="C:membrane"/>
    <property type="evidence" value="ECO:0007669"/>
    <property type="project" value="UniProtKB-SubCell"/>
</dbReference>
<name>A0A0G1U3V1_9BACT</name>
<feature type="transmembrane region" description="Helical" evidence="6">
    <location>
        <begin position="219"/>
        <end position="239"/>
    </location>
</feature>
<evidence type="ECO:0000256" key="4">
    <source>
        <dbReference type="ARBA" id="ARBA00022989"/>
    </source>
</evidence>
<evidence type="ECO:0000256" key="5">
    <source>
        <dbReference type="ARBA" id="ARBA00023136"/>
    </source>
</evidence>
<dbReference type="InterPro" id="IPR037185">
    <property type="entry name" value="EmrE-like"/>
</dbReference>
<feature type="transmembrane region" description="Helical" evidence="6">
    <location>
        <begin position="251"/>
        <end position="269"/>
    </location>
</feature>
<feature type="domain" description="EamA" evidence="7">
    <location>
        <begin position="6"/>
        <end position="139"/>
    </location>
</feature>
<keyword evidence="4 6" id="KW-1133">Transmembrane helix</keyword>
<keyword evidence="5 6" id="KW-0472">Membrane</keyword>
<feature type="transmembrane region" description="Helical" evidence="6">
    <location>
        <begin position="66"/>
        <end position="87"/>
    </location>
</feature>
<comment type="subcellular location">
    <subcellularLocation>
        <location evidence="1">Membrane</location>
        <topology evidence="1">Multi-pass membrane protein</topology>
    </subcellularLocation>
</comment>
<feature type="transmembrane region" description="Helical" evidence="6">
    <location>
        <begin position="93"/>
        <end position="117"/>
    </location>
</feature>
<feature type="transmembrane region" description="Helical" evidence="6">
    <location>
        <begin position="36"/>
        <end position="54"/>
    </location>
</feature>
<evidence type="ECO:0000313" key="8">
    <source>
        <dbReference type="EMBL" id="KKU61013.1"/>
    </source>
</evidence>
<evidence type="ECO:0000256" key="1">
    <source>
        <dbReference type="ARBA" id="ARBA00004141"/>
    </source>
</evidence>
<protein>
    <submittedName>
        <fullName evidence="8">DMT superfamily drug/metabolite permease</fullName>
    </submittedName>
</protein>
<gene>
    <name evidence="8" type="ORF">UX85_C0005G0051</name>
</gene>
<dbReference type="PANTHER" id="PTHR32322">
    <property type="entry name" value="INNER MEMBRANE TRANSPORTER"/>
    <property type="match status" value="1"/>
</dbReference>
<dbReference type="Proteomes" id="UP000033860">
    <property type="component" value="Unassembled WGS sequence"/>
</dbReference>
<dbReference type="Pfam" id="PF00892">
    <property type="entry name" value="EamA"/>
    <property type="match status" value="2"/>
</dbReference>
<evidence type="ECO:0000256" key="6">
    <source>
        <dbReference type="SAM" id="Phobius"/>
    </source>
</evidence>
<evidence type="ECO:0000256" key="3">
    <source>
        <dbReference type="ARBA" id="ARBA00022692"/>
    </source>
</evidence>
<accession>A0A0G1U3V1</accession>
<evidence type="ECO:0000256" key="2">
    <source>
        <dbReference type="ARBA" id="ARBA00007362"/>
    </source>
</evidence>
<feature type="transmembrane region" description="Helical" evidence="6">
    <location>
        <begin position="275"/>
        <end position="294"/>
    </location>
</feature>
<dbReference type="EMBL" id="LCNT01000005">
    <property type="protein sequence ID" value="KKU61013.1"/>
    <property type="molecule type" value="Genomic_DNA"/>
</dbReference>
<evidence type="ECO:0000313" key="9">
    <source>
        <dbReference type="Proteomes" id="UP000033860"/>
    </source>
</evidence>
<sequence>MKKRYSLLIIIAALIWSIDAFVRRELRAIPAPALVTIEYCVRLLILLPWVPRFLPEYKKMKAKDWWVMLGVGVISGTIGVTLFTAALGRVDYISYSVVALLQQTQPIFAVLLAVLILKERITKRFAVFGILALTASYFLAFPEFKPTFLGNGGELTAAALALGAAAAWGSGTVLSKLMLSRLSYMATAILRFAITAPTALLISLVTGQTYSLAAITSNQFWLILFIAVFGGIASFMLYYKGLQKTEAKVSTFAELTYPLTAAIIGFSFLGERLTFVQILAGAILLVDILVISLGRQE</sequence>
<comment type="similarity">
    <text evidence="2">Belongs to the EamA transporter family.</text>
</comment>
<feature type="transmembrane region" description="Helical" evidence="6">
    <location>
        <begin position="124"/>
        <end position="144"/>
    </location>
</feature>